<dbReference type="STRING" id="568899.SAMN05192534_11565"/>
<gene>
    <name evidence="1" type="ORF">SAMN05192534_11565</name>
</gene>
<dbReference type="SUPFAM" id="SSF158430">
    <property type="entry name" value="Bacillus cereus metalloprotein-like"/>
    <property type="match status" value="2"/>
</dbReference>
<sequence>MQNNWERAARDEHLFWLQILGDHARFLHDTLAPSETDYITAAQDYIVLFDKLLEKVRANESLPTLKELTIEAQKAAKDIRFLKLQIIRTQLTGQIKIELTPTFINHMVNEAEEYLRILDYLVKQELPPVCHPLHHHLIWLIDAAGHAGAISDSLDKVEAKWKERSKMFEKDFDQFYVKAVEMAGYLRSNVNSFPALERMNHDVNLEMQIFRAFLKEMEEWRLTKEMLGTLTPLMADHMAREECYYLMKLHETTDIKSPDCDPAAPRTER</sequence>
<evidence type="ECO:0000313" key="2">
    <source>
        <dbReference type="Proteomes" id="UP000199163"/>
    </source>
</evidence>
<dbReference type="InterPro" id="IPR021328">
    <property type="entry name" value="CotB-like"/>
</dbReference>
<dbReference type="OrthoDB" id="1633927at2"/>
<organism evidence="1 2">
    <name type="scientific">Alteribacillus persepolensis</name>
    <dbReference type="NCBI Taxonomy" id="568899"/>
    <lineage>
        <taxon>Bacteria</taxon>
        <taxon>Bacillati</taxon>
        <taxon>Bacillota</taxon>
        <taxon>Bacilli</taxon>
        <taxon>Bacillales</taxon>
        <taxon>Bacillaceae</taxon>
        <taxon>Alteribacillus</taxon>
    </lineage>
</organism>
<dbReference type="Proteomes" id="UP000199163">
    <property type="component" value="Unassembled WGS sequence"/>
</dbReference>
<dbReference type="Gene3D" id="1.20.1260.120">
    <property type="entry name" value="Protein of unknown function DUF2935"/>
    <property type="match status" value="1"/>
</dbReference>
<evidence type="ECO:0000313" key="1">
    <source>
        <dbReference type="EMBL" id="SDH92961.1"/>
    </source>
</evidence>
<dbReference type="Pfam" id="PF11155">
    <property type="entry name" value="DUF2935"/>
    <property type="match status" value="2"/>
</dbReference>
<name>A0A1G8GF43_9BACI</name>
<proteinExistence type="predicted"/>
<accession>A0A1G8GF43</accession>
<evidence type="ECO:0008006" key="3">
    <source>
        <dbReference type="Google" id="ProtNLM"/>
    </source>
</evidence>
<reference evidence="1 2" key="1">
    <citation type="submission" date="2016-10" db="EMBL/GenBank/DDBJ databases">
        <authorList>
            <person name="de Groot N.N."/>
        </authorList>
    </citation>
    <scope>NUCLEOTIDE SEQUENCE [LARGE SCALE GENOMIC DNA]</scope>
    <source>
        <strain evidence="1 2">DSM 21632</strain>
    </source>
</reference>
<dbReference type="EMBL" id="FNDK01000015">
    <property type="protein sequence ID" value="SDH92961.1"/>
    <property type="molecule type" value="Genomic_DNA"/>
</dbReference>
<protein>
    <recommendedName>
        <fullName evidence="3">DUF2935 domain-containing protein</fullName>
    </recommendedName>
</protein>
<dbReference type="AlphaFoldDB" id="A0A1G8GF43"/>
<dbReference type="RefSeq" id="WP_091274341.1">
    <property type="nucleotide sequence ID" value="NZ_FNDK01000015.1"/>
</dbReference>
<keyword evidence="2" id="KW-1185">Reference proteome</keyword>